<dbReference type="Proteomes" id="UP000069272">
    <property type="component" value="Chromosome 3L"/>
</dbReference>
<keyword evidence="2" id="KW-1185">Reference proteome</keyword>
<reference evidence="1 2" key="1">
    <citation type="journal article" date="2017" name="G3 (Bethesda)">
        <title>The Physical Genome Mapping of Anopheles albimanus Corrected Scaffold Misassemblies and Identified Interarm Rearrangements in Genus Anopheles.</title>
        <authorList>
            <person name="Artemov G.N."/>
            <person name="Peery A.N."/>
            <person name="Jiang X."/>
            <person name="Tu Z."/>
            <person name="Stegniy V.N."/>
            <person name="Sharakhova M.V."/>
            <person name="Sharakhov I.V."/>
        </authorList>
    </citation>
    <scope>NUCLEOTIDE SEQUENCE [LARGE SCALE GENOMIC DNA]</scope>
    <source>
        <strain evidence="1 2">ALBI9_A</strain>
    </source>
</reference>
<organism evidence="1 2">
    <name type="scientific">Anopheles albimanus</name>
    <name type="common">New world malaria mosquito</name>
    <dbReference type="NCBI Taxonomy" id="7167"/>
    <lineage>
        <taxon>Eukaryota</taxon>
        <taxon>Metazoa</taxon>
        <taxon>Ecdysozoa</taxon>
        <taxon>Arthropoda</taxon>
        <taxon>Hexapoda</taxon>
        <taxon>Insecta</taxon>
        <taxon>Pterygota</taxon>
        <taxon>Neoptera</taxon>
        <taxon>Endopterygota</taxon>
        <taxon>Diptera</taxon>
        <taxon>Nematocera</taxon>
        <taxon>Culicoidea</taxon>
        <taxon>Culicidae</taxon>
        <taxon>Anophelinae</taxon>
        <taxon>Anopheles</taxon>
    </lineage>
</organism>
<evidence type="ECO:0000313" key="1">
    <source>
        <dbReference type="EnsemblMetazoa" id="AALB014322-PA"/>
    </source>
</evidence>
<dbReference type="AlphaFoldDB" id="A0A182FXF1"/>
<accession>A0A182FXF1</accession>
<name>A0A182FXF1_ANOAL</name>
<reference evidence="1" key="2">
    <citation type="submission" date="2022-08" db="UniProtKB">
        <authorList>
            <consortium name="EnsemblMetazoa"/>
        </authorList>
    </citation>
    <scope>IDENTIFICATION</scope>
    <source>
        <strain evidence="1">STECLA/ALBI9_A</strain>
    </source>
</reference>
<dbReference type="VEuPathDB" id="VectorBase:AALB014322"/>
<proteinExistence type="predicted"/>
<sequence>RCTVRFGRRGNANGSSKQPAVVKSFLEGLREGPVRVGTVVSPC</sequence>
<evidence type="ECO:0000313" key="2">
    <source>
        <dbReference type="Proteomes" id="UP000069272"/>
    </source>
</evidence>
<dbReference type="EnsemblMetazoa" id="AALB014322-RA">
    <property type="protein sequence ID" value="AALB014322-PA"/>
    <property type="gene ID" value="AALB014322"/>
</dbReference>
<protein>
    <submittedName>
        <fullName evidence="1">Uncharacterized protein</fullName>
    </submittedName>
</protein>